<dbReference type="PANTHER" id="PTHR43194">
    <property type="entry name" value="HYDROLASE ALPHA/BETA FOLD FAMILY"/>
    <property type="match status" value="1"/>
</dbReference>
<feature type="domain" description="AB hydrolase-1" evidence="1">
    <location>
        <begin position="41"/>
        <end position="142"/>
    </location>
</feature>
<evidence type="ECO:0000259" key="1">
    <source>
        <dbReference type="Pfam" id="PF00561"/>
    </source>
</evidence>
<organism evidence="2 3">
    <name type="scientific">Larsenimonas suaedae</name>
    <dbReference type="NCBI Taxonomy" id="1851019"/>
    <lineage>
        <taxon>Bacteria</taxon>
        <taxon>Pseudomonadati</taxon>
        <taxon>Pseudomonadota</taxon>
        <taxon>Gammaproteobacteria</taxon>
        <taxon>Oceanospirillales</taxon>
        <taxon>Halomonadaceae</taxon>
        <taxon>Larsenimonas</taxon>
    </lineage>
</organism>
<dbReference type="SUPFAM" id="SSF53474">
    <property type="entry name" value="alpha/beta-Hydrolases"/>
    <property type="match status" value="1"/>
</dbReference>
<dbReference type="PANTHER" id="PTHR43194:SF2">
    <property type="entry name" value="PEROXISOMAL MEMBRANE PROTEIN LPX1"/>
    <property type="match status" value="1"/>
</dbReference>
<reference evidence="2 3" key="1">
    <citation type="submission" date="2023-04" db="EMBL/GenBank/DDBJ databases">
        <title>A long-awaited taxogenomic arrangement of the family Halomonadaceae.</title>
        <authorList>
            <person name="De La Haba R."/>
            <person name="Chuvochina M."/>
            <person name="Wittouck S."/>
            <person name="Arahal D.R."/>
            <person name="Sanchez-Porro C."/>
            <person name="Hugenholtz P."/>
            <person name="Ventosa A."/>
        </authorList>
    </citation>
    <scope>NUCLEOTIDE SEQUENCE [LARGE SCALE GENOMIC DNA]</scope>
    <source>
        <strain evidence="2 3">DSM 22428</strain>
    </source>
</reference>
<keyword evidence="3" id="KW-1185">Reference proteome</keyword>
<keyword evidence="2" id="KW-0378">Hydrolase</keyword>
<evidence type="ECO:0000313" key="2">
    <source>
        <dbReference type="EMBL" id="MDR5896856.1"/>
    </source>
</evidence>
<dbReference type="InterPro" id="IPR029058">
    <property type="entry name" value="AB_hydrolase_fold"/>
</dbReference>
<dbReference type="Pfam" id="PF00561">
    <property type="entry name" value="Abhydrolase_1"/>
    <property type="match status" value="1"/>
</dbReference>
<protein>
    <submittedName>
        <fullName evidence="2">Alpha/beta hydrolase</fullName>
    </submittedName>
</protein>
<dbReference type="InterPro" id="IPR000073">
    <property type="entry name" value="AB_hydrolase_1"/>
</dbReference>
<comment type="caution">
    <text evidence="2">The sequence shown here is derived from an EMBL/GenBank/DDBJ whole genome shotgun (WGS) entry which is preliminary data.</text>
</comment>
<accession>A0ABU1GZ68</accession>
<proteinExistence type="predicted"/>
<dbReference type="Gene3D" id="3.40.50.1820">
    <property type="entry name" value="alpha/beta hydrolase"/>
    <property type="match status" value="1"/>
</dbReference>
<dbReference type="InterPro" id="IPR050228">
    <property type="entry name" value="Carboxylesterase_BioH"/>
</dbReference>
<dbReference type="EMBL" id="JARWAO010000007">
    <property type="protein sequence ID" value="MDR5896856.1"/>
    <property type="molecule type" value="Genomic_DNA"/>
</dbReference>
<sequence>MAAGWQQQHGTLQLRDQSVHWARLKKTADVEQLGSEGAPLPLILLHGAGVSGAVTWGGFLPHFTHYTDIVIPDLRGAGKTHFPSGDERAFTMDEVLDDLEALMREQGIERFDVAGYSFGGLAAMLLKARLGDRINRLTLLEPALLERMDREASVRIREHYTCAASAIREGRTAEEGITQFLDLIAPKRSRDPRVESVAIKRLGRRHEGFAHALDCVTQAIKHTDREALLARQGRVLSVVGGRSPHAMREYHHYLGEAYPAWRYVELSETDHSLPFQKPRQLVELIERR</sequence>
<dbReference type="Proteomes" id="UP001269375">
    <property type="component" value="Unassembled WGS sequence"/>
</dbReference>
<evidence type="ECO:0000313" key="3">
    <source>
        <dbReference type="Proteomes" id="UP001269375"/>
    </source>
</evidence>
<name>A0ABU1GZ68_9GAMM</name>
<dbReference type="GO" id="GO:0016787">
    <property type="term" value="F:hydrolase activity"/>
    <property type="evidence" value="ECO:0007669"/>
    <property type="project" value="UniProtKB-KW"/>
</dbReference>
<gene>
    <name evidence="2" type="ORF">QC825_12300</name>
</gene>
<dbReference type="RefSeq" id="WP_285836103.1">
    <property type="nucleotide sequence ID" value="NZ_JAMLJI010000003.1"/>
</dbReference>